<evidence type="ECO:0000313" key="2">
    <source>
        <dbReference type="EMBL" id="KAL0155126.1"/>
    </source>
</evidence>
<dbReference type="Proteomes" id="UP001529510">
    <property type="component" value="Unassembled WGS sequence"/>
</dbReference>
<proteinExistence type="predicted"/>
<dbReference type="AlphaFoldDB" id="A0ABD0N1L9"/>
<dbReference type="InterPro" id="IPR020850">
    <property type="entry name" value="GED_dom"/>
</dbReference>
<organism evidence="2 3">
    <name type="scientific">Cirrhinus mrigala</name>
    <name type="common">Mrigala</name>
    <dbReference type="NCBI Taxonomy" id="683832"/>
    <lineage>
        <taxon>Eukaryota</taxon>
        <taxon>Metazoa</taxon>
        <taxon>Chordata</taxon>
        <taxon>Craniata</taxon>
        <taxon>Vertebrata</taxon>
        <taxon>Euteleostomi</taxon>
        <taxon>Actinopterygii</taxon>
        <taxon>Neopterygii</taxon>
        <taxon>Teleostei</taxon>
        <taxon>Ostariophysi</taxon>
        <taxon>Cypriniformes</taxon>
        <taxon>Cyprinidae</taxon>
        <taxon>Labeoninae</taxon>
        <taxon>Labeonini</taxon>
        <taxon>Cirrhinus</taxon>
    </lineage>
</organism>
<keyword evidence="3" id="KW-1185">Reference proteome</keyword>
<dbReference type="InterPro" id="IPR003130">
    <property type="entry name" value="GED"/>
</dbReference>
<feature type="non-terminal residue" evidence="2">
    <location>
        <position position="1"/>
    </location>
</feature>
<name>A0ABD0N1L9_CIRMR</name>
<gene>
    <name evidence="2" type="ORF">M9458_049389</name>
</gene>
<dbReference type="Pfam" id="PF02212">
    <property type="entry name" value="GED"/>
    <property type="match status" value="1"/>
</dbReference>
<evidence type="ECO:0000313" key="3">
    <source>
        <dbReference type="Proteomes" id="UP001529510"/>
    </source>
</evidence>
<dbReference type="PROSITE" id="PS51388">
    <property type="entry name" value="GED"/>
    <property type="match status" value="1"/>
</dbReference>
<accession>A0ABD0N1L9</accession>
<comment type="caution">
    <text evidence="2">The sequence shown here is derived from an EMBL/GenBank/DDBJ whole genome shotgun (WGS) entry which is preliminary data.</text>
</comment>
<protein>
    <recommendedName>
        <fullName evidence="1">GED domain-containing protein</fullName>
    </recommendedName>
</protein>
<sequence length="149" mass="17545">SKVEKRIYEYINMEKLVYTQDPIFNQKIVDFKFVEKRQEFESISLDTGENATSPHNCAVFDTRSLTPDKLIIYYEIVYQRLADYIPMVILLFILKEAAVMLRAHAMDLRDGADVVKLLVEDTEAGRKRADLHQRMERLRLAQERISIYL</sequence>
<evidence type="ECO:0000259" key="1">
    <source>
        <dbReference type="PROSITE" id="PS51388"/>
    </source>
</evidence>
<feature type="domain" description="GED" evidence="1">
    <location>
        <begin position="63"/>
        <end position="149"/>
    </location>
</feature>
<dbReference type="EMBL" id="JAMKFB020000025">
    <property type="protein sequence ID" value="KAL0155126.1"/>
    <property type="molecule type" value="Genomic_DNA"/>
</dbReference>
<reference evidence="2 3" key="1">
    <citation type="submission" date="2024-05" db="EMBL/GenBank/DDBJ databases">
        <title>Genome sequencing and assembly of Indian major carp, Cirrhinus mrigala (Hamilton, 1822).</title>
        <authorList>
            <person name="Mohindra V."/>
            <person name="Chowdhury L.M."/>
            <person name="Lal K."/>
            <person name="Jena J.K."/>
        </authorList>
    </citation>
    <scope>NUCLEOTIDE SEQUENCE [LARGE SCALE GENOMIC DNA]</scope>
    <source>
        <strain evidence="2">CM1030</strain>
        <tissue evidence="2">Blood</tissue>
    </source>
</reference>
<dbReference type="Gene3D" id="1.20.120.1240">
    <property type="entry name" value="Dynamin, middle domain"/>
    <property type="match status" value="1"/>
</dbReference>